<evidence type="ECO:0000256" key="1">
    <source>
        <dbReference type="SAM" id="Phobius"/>
    </source>
</evidence>
<keyword evidence="1" id="KW-0472">Membrane</keyword>
<evidence type="ECO:0000313" key="3">
    <source>
        <dbReference type="Proteomes" id="UP000033187"/>
    </source>
</evidence>
<keyword evidence="3" id="KW-1185">Reference proteome</keyword>
<feature type="transmembrane region" description="Helical" evidence="1">
    <location>
        <begin position="89"/>
        <end position="110"/>
    </location>
</feature>
<keyword evidence="1" id="KW-1133">Transmembrane helix</keyword>
<protein>
    <submittedName>
        <fullName evidence="2">Uncharacterized protein</fullName>
    </submittedName>
</protein>
<dbReference type="EMBL" id="LN829119">
    <property type="protein sequence ID" value="CPR16190.1"/>
    <property type="molecule type" value="Genomic_DNA"/>
</dbReference>
<dbReference type="AlphaFoldDB" id="A0A0D6JB41"/>
<accession>A0A0D6JB41</accession>
<reference evidence="3" key="1">
    <citation type="submission" date="2015-02" db="EMBL/GenBank/DDBJ databases">
        <authorList>
            <person name="Chooi Y.-H."/>
        </authorList>
    </citation>
    <scope>NUCLEOTIDE SEQUENCE [LARGE SCALE GENOMIC DNA]</scope>
    <source>
        <strain evidence="3">strain Y</strain>
    </source>
</reference>
<dbReference type="KEGG" id="fiy:BN1229_v1_0693"/>
<proteinExistence type="predicted"/>
<gene>
    <name evidence="2" type="ORF">YBN1229_v1_0693</name>
</gene>
<dbReference type="RefSeq" id="WP_152024948.1">
    <property type="nucleotide sequence ID" value="NZ_LN829118.1"/>
</dbReference>
<name>A0A0D6JB41_9HYPH</name>
<dbReference type="Proteomes" id="UP000033187">
    <property type="component" value="Chromosome 1"/>
</dbReference>
<sequence length="112" mass="12375">MSDFPEVDARAPRGYTLQDAHAQAGNVSMAHLILKRRAYVTARVNTQQQLGLPVTVQMIDDWWREAFAVGARPAEASVSEPSGKVKSRFVEAVQTLLAIMGIAGLVWLYFVM</sequence>
<keyword evidence="1" id="KW-0812">Transmembrane</keyword>
<dbReference type="KEGG" id="fil:BN1229_v1_0690"/>
<evidence type="ECO:0000313" key="2">
    <source>
        <dbReference type="EMBL" id="CPR16190.1"/>
    </source>
</evidence>
<organism evidence="2 3">
    <name type="scientific">Candidatus Filomicrobium marinum</name>
    <dbReference type="NCBI Taxonomy" id="1608628"/>
    <lineage>
        <taxon>Bacteria</taxon>
        <taxon>Pseudomonadati</taxon>
        <taxon>Pseudomonadota</taxon>
        <taxon>Alphaproteobacteria</taxon>
        <taxon>Hyphomicrobiales</taxon>
        <taxon>Hyphomicrobiaceae</taxon>
        <taxon>Filomicrobium</taxon>
    </lineage>
</organism>